<organism evidence="8 9">
    <name type="scientific">Actinomyces respiraculi</name>
    <dbReference type="NCBI Taxonomy" id="2744574"/>
    <lineage>
        <taxon>Bacteria</taxon>
        <taxon>Bacillati</taxon>
        <taxon>Actinomycetota</taxon>
        <taxon>Actinomycetes</taxon>
        <taxon>Actinomycetales</taxon>
        <taxon>Actinomycetaceae</taxon>
        <taxon>Actinomyces</taxon>
    </lineage>
</organism>
<evidence type="ECO:0000256" key="1">
    <source>
        <dbReference type="ARBA" id="ARBA00007074"/>
    </source>
</evidence>
<sequence>MTTRPAARHRQASRPLTPLSSLAPSTRRGLAVAASSGLALTMIATGANAASGTEVADSAGSLDASLGTLTAEVRSAVTTNAPVVAEAAAQEIASDAAVEVVETADQAAARAAEEQAAAEAAAAAEQVGYATQAPADGSDRAPRASAGGIAATATQYVGSPYLSGGASPAGFDCSGLVAYVYSLHGIAVPHSSSQIRASGTAVSAAEAQPGDVLWWPGHVAIYAGNGMMVSANNPSVGVVYESVDSGATYLRF</sequence>
<evidence type="ECO:0000256" key="3">
    <source>
        <dbReference type="ARBA" id="ARBA00022801"/>
    </source>
</evidence>
<dbReference type="InterPro" id="IPR038765">
    <property type="entry name" value="Papain-like_cys_pep_sf"/>
</dbReference>
<feature type="chain" id="PRO_5032846286" evidence="6">
    <location>
        <begin position="50"/>
        <end position="252"/>
    </location>
</feature>
<dbReference type="Pfam" id="PF00877">
    <property type="entry name" value="NLPC_P60"/>
    <property type="match status" value="1"/>
</dbReference>
<dbReference type="InterPro" id="IPR000064">
    <property type="entry name" value="NLP_P60_dom"/>
</dbReference>
<dbReference type="InterPro" id="IPR051202">
    <property type="entry name" value="Peptidase_C40"/>
</dbReference>
<name>A0A7T0LL14_9ACTO</name>
<keyword evidence="6" id="KW-0732">Signal</keyword>
<feature type="domain" description="NlpC/P60" evidence="7">
    <location>
        <begin position="143"/>
        <end position="252"/>
    </location>
</feature>
<dbReference type="RefSeq" id="WP_166857148.1">
    <property type="nucleotide sequence ID" value="NZ_CP063989.1"/>
</dbReference>
<dbReference type="EMBL" id="CP063989">
    <property type="protein sequence ID" value="QPL05640.1"/>
    <property type="molecule type" value="Genomic_DNA"/>
</dbReference>
<evidence type="ECO:0000313" key="9">
    <source>
        <dbReference type="Proteomes" id="UP000594637"/>
    </source>
</evidence>
<evidence type="ECO:0000256" key="5">
    <source>
        <dbReference type="SAM" id="MobiDB-lite"/>
    </source>
</evidence>
<gene>
    <name evidence="8" type="ORF">ID810_01185</name>
</gene>
<dbReference type="Gene3D" id="3.90.1720.10">
    <property type="entry name" value="endopeptidase domain like (from Nostoc punctiforme)"/>
    <property type="match status" value="1"/>
</dbReference>
<feature type="signal peptide" evidence="6">
    <location>
        <begin position="1"/>
        <end position="49"/>
    </location>
</feature>
<keyword evidence="4" id="KW-0788">Thiol protease</keyword>
<dbReference type="PANTHER" id="PTHR47053">
    <property type="entry name" value="MUREIN DD-ENDOPEPTIDASE MEPH-RELATED"/>
    <property type="match status" value="1"/>
</dbReference>
<dbReference type="PROSITE" id="PS51935">
    <property type="entry name" value="NLPC_P60"/>
    <property type="match status" value="1"/>
</dbReference>
<dbReference type="PANTHER" id="PTHR47053:SF1">
    <property type="entry name" value="MUREIN DD-ENDOPEPTIDASE MEPH-RELATED"/>
    <property type="match status" value="1"/>
</dbReference>
<comment type="similarity">
    <text evidence="1">Belongs to the peptidase C40 family.</text>
</comment>
<feature type="compositionally biased region" description="Basic residues" evidence="5">
    <location>
        <begin position="1"/>
        <end position="12"/>
    </location>
</feature>
<evidence type="ECO:0000256" key="4">
    <source>
        <dbReference type="ARBA" id="ARBA00022807"/>
    </source>
</evidence>
<evidence type="ECO:0000259" key="7">
    <source>
        <dbReference type="PROSITE" id="PS51935"/>
    </source>
</evidence>
<protein>
    <submittedName>
        <fullName evidence="8">C40 family peptidase</fullName>
    </submittedName>
</protein>
<reference evidence="8 9" key="1">
    <citation type="submission" date="2020-11" db="EMBL/GenBank/DDBJ databases">
        <title>Actinomyces sp. ZJ750.</title>
        <authorList>
            <person name="Zhou J."/>
        </authorList>
    </citation>
    <scope>NUCLEOTIDE SEQUENCE [LARGE SCALE GENOMIC DNA]</scope>
    <source>
        <strain evidence="8 9">ZJ750</strain>
    </source>
</reference>
<keyword evidence="3" id="KW-0378">Hydrolase</keyword>
<feature type="region of interest" description="Disordered" evidence="5">
    <location>
        <begin position="1"/>
        <end position="22"/>
    </location>
</feature>
<evidence type="ECO:0000256" key="2">
    <source>
        <dbReference type="ARBA" id="ARBA00022670"/>
    </source>
</evidence>
<dbReference type="KEGG" id="arep:ID810_01185"/>
<dbReference type="GO" id="GO:0008234">
    <property type="term" value="F:cysteine-type peptidase activity"/>
    <property type="evidence" value="ECO:0007669"/>
    <property type="project" value="UniProtKB-KW"/>
</dbReference>
<evidence type="ECO:0000313" key="8">
    <source>
        <dbReference type="EMBL" id="QPL05640.1"/>
    </source>
</evidence>
<dbReference type="Proteomes" id="UP000594637">
    <property type="component" value="Chromosome"/>
</dbReference>
<dbReference type="GO" id="GO:0006508">
    <property type="term" value="P:proteolysis"/>
    <property type="evidence" value="ECO:0007669"/>
    <property type="project" value="UniProtKB-KW"/>
</dbReference>
<keyword evidence="9" id="KW-1185">Reference proteome</keyword>
<proteinExistence type="inferred from homology"/>
<dbReference type="SUPFAM" id="SSF54001">
    <property type="entry name" value="Cysteine proteinases"/>
    <property type="match status" value="1"/>
</dbReference>
<keyword evidence="2" id="KW-0645">Protease</keyword>
<evidence type="ECO:0000256" key="6">
    <source>
        <dbReference type="SAM" id="SignalP"/>
    </source>
</evidence>
<dbReference type="AlphaFoldDB" id="A0A7T0LL14"/>
<accession>A0A7T0LL14</accession>